<evidence type="ECO:0000313" key="1">
    <source>
        <dbReference type="Proteomes" id="UP000887565"/>
    </source>
</evidence>
<keyword evidence="1" id="KW-1185">Reference proteome</keyword>
<dbReference type="WBParaSite" id="nRc.2.0.1.t25411-RA">
    <property type="protein sequence ID" value="nRc.2.0.1.t25411-RA"/>
    <property type="gene ID" value="nRc.2.0.1.g25411"/>
</dbReference>
<name>A0A915JFY0_ROMCU</name>
<organism evidence="1 2">
    <name type="scientific">Romanomermis culicivorax</name>
    <name type="common">Nematode worm</name>
    <dbReference type="NCBI Taxonomy" id="13658"/>
    <lineage>
        <taxon>Eukaryota</taxon>
        <taxon>Metazoa</taxon>
        <taxon>Ecdysozoa</taxon>
        <taxon>Nematoda</taxon>
        <taxon>Enoplea</taxon>
        <taxon>Dorylaimia</taxon>
        <taxon>Mermithida</taxon>
        <taxon>Mermithoidea</taxon>
        <taxon>Mermithidae</taxon>
        <taxon>Romanomermis</taxon>
    </lineage>
</organism>
<reference evidence="2" key="1">
    <citation type="submission" date="2022-11" db="UniProtKB">
        <authorList>
            <consortium name="WormBaseParasite"/>
        </authorList>
    </citation>
    <scope>IDENTIFICATION</scope>
</reference>
<accession>A0A915JFY0</accession>
<sequence>MFFKSVYMETEKREMLEEGFQYLGTRSNTNGRAQQWQFKIIFVTARPDIITNKKSDICRQNWPLII</sequence>
<proteinExistence type="predicted"/>
<evidence type="ECO:0000313" key="2">
    <source>
        <dbReference type="WBParaSite" id="nRc.2.0.1.t25411-RA"/>
    </source>
</evidence>
<dbReference type="AlphaFoldDB" id="A0A915JFY0"/>
<dbReference type="Proteomes" id="UP000887565">
    <property type="component" value="Unplaced"/>
</dbReference>
<protein>
    <submittedName>
        <fullName evidence="2">Uncharacterized protein</fullName>
    </submittedName>
</protein>